<evidence type="ECO:0000256" key="1">
    <source>
        <dbReference type="ARBA" id="ARBA00004604"/>
    </source>
</evidence>
<sequence>KAAEALLKVVKTQKKNEILAETCRINLVIAMNRIPSRKMKKVFIPLPHPVFTTSSEICVFTKDVESKDIEKSQEHYEDLFRNKVGFVPKFIPLTSMKKDYKSFEAKLALCGSYDLFLSDARITRLLPPLIGKHFFTKAKNPRDIDLTATDLKKEFFNRISHARWLITAHGDTTMIHAASSNLTAEQIADNLEHCISAVVSQLPRGWSNVRALRIKTNDSIAIPVY</sequence>
<comment type="subcellular location">
    <subcellularLocation>
        <location evidence="1">Nucleus</location>
        <location evidence="1">Nucleolus</location>
    </subcellularLocation>
</comment>
<evidence type="ECO:0000256" key="7">
    <source>
        <dbReference type="ARBA" id="ARBA00023242"/>
    </source>
</evidence>
<comment type="function">
    <text evidence="8">Regulates cellular senescence through inhibition of PTEN translation. Acts as a pro-apoptotic regulator in response to DNA damage.</text>
</comment>
<evidence type="ECO:0000256" key="6">
    <source>
        <dbReference type="ARBA" id="ARBA00023054"/>
    </source>
</evidence>
<dbReference type="GO" id="GO:0005730">
    <property type="term" value="C:nucleolus"/>
    <property type="evidence" value="ECO:0000318"/>
    <property type="project" value="GO_Central"/>
</dbReference>
<proteinExistence type="inferred from homology"/>
<gene>
    <name evidence="11" type="primary">LOC100187123</name>
</gene>
<evidence type="ECO:0000256" key="2">
    <source>
        <dbReference type="ARBA" id="ARBA00022499"/>
    </source>
</evidence>
<dbReference type="Ensembl" id="ENSCINT00000022642.2">
    <property type="protein sequence ID" value="ENSCINP00000022396.2"/>
    <property type="gene ID" value="ENSCING00000011810.2"/>
</dbReference>
<reference evidence="12" key="1">
    <citation type="journal article" date="2002" name="Science">
        <title>The draft genome of Ciona intestinalis: insights into chordate and vertebrate origins.</title>
        <authorList>
            <person name="Dehal P."/>
            <person name="Satou Y."/>
            <person name="Campbell R.K."/>
            <person name="Chapman J."/>
            <person name="Degnan B."/>
            <person name="De Tomaso A."/>
            <person name="Davidson B."/>
            <person name="Di Gregorio A."/>
            <person name="Gelpke M."/>
            <person name="Goodstein D.M."/>
            <person name="Harafuji N."/>
            <person name="Hastings K.E."/>
            <person name="Ho I."/>
            <person name="Hotta K."/>
            <person name="Huang W."/>
            <person name="Kawashima T."/>
            <person name="Lemaire P."/>
            <person name="Martinez D."/>
            <person name="Meinertzhagen I.A."/>
            <person name="Necula S."/>
            <person name="Nonaka M."/>
            <person name="Putnam N."/>
            <person name="Rash S."/>
            <person name="Saiga H."/>
            <person name="Satake M."/>
            <person name="Terry A."/>
            <person name="Yamada L."/>
            <person name="Wang H.G."/>
            <person name="Awazu S."/>
            <person name="Azumi K."/>
            <person name="Boore J."/>
            <person name="Branno M."/>
            <person name="Chin-Bow S."/>
            <person name="DeSantis R."/>
            <person name="Doyle S."/>
            <person name="Francino P."/>
            <person name="Keys D.N."/>
            <person name="Haga S."/>
            <person name="Hayashi H."/>
            <person name="Hino K."/>
            <person name="Imai K.S."/>
            <person name="Inaba K."/>
            <person name="Kano S."/>
            <person name="Kobayashi K."/>
            <person name="Kobayashi M."/>
            <person name="Lee B.I."/>
            <person name="Makabe K.W."/>
            <person name="Manohar C."/>
            <person name="Matassi G."/>
            <person name="Medina M."/>
            <person name="Mochizuki Y."/>
            <person name="Mount S."/>
            <person name="Morishita T."/>
            <person name="Miura S."/>
            <person name="Nakayama A."/>
            <person name="Nishizaka S."/>
            <person name="Nomoto H."/>
            <person name="Ohta F."/>
            <person name="Oishi K."/>
            <person name="Rigoutsos I."/>
            <person name="Sano M."/>
            <person name="Sasaki A."/>
            <person name="Sasakura Y."/>
            <person name="Shoguchi E."/>
            <person name="Shin-i T."/>
            <person name="Spagnuolo A."/>
            <person name="Stainier D."/>
            <person name="Suzuki M.M."/>
            <person name="Tassy O."/>
            <person name="Takatori N."/>
            <person name="Tokuoka M."/>
            <person name="Yagi K."/>
            <person name="Yoshizaki F."/>
            <person name="Wada S."/>
            <person name="Zhang C."/>
            <person name="Hyatt P.D."/>
            <person name="Larimer F."/>
            <person name="Detter C."/>
            <person name="Doggett N."/>
            <person name="Glavina T."/>
            <person name="Hawkins T."/>
            <person name="Richardson P."/>
            <person name="Lucas S."/>
            <person name="Kohara Y."/>
            <person name="Levine M."/>
            <person name="Satoh N."/>
            <person name="Rokhsar D.S."/>
        </authorList>
    </citation>
    <scope>NUCLEOTIDE SEQUENCE [LARGE SCALE GENOMIC DNA]</scope>
</reference>
<evidence type="ECO:0000256" key="10">
    <source>
        <dbReference type="ARBA" id="ARBA00070787"/>
    </source>
</evidence>
<dbReference type="HOGENOM" id="CLU_026457_0_2_1"/>
<dbReference type="SUPFAM" id="SSF56808">
    <property type="entry name" value="Ribosomal protein L1"/>
    <property type="match status" value="1"/>
</dbReference>
<keyword evidence="4" id="KW-0832">Ubl conjugation</keyword>
<dbReference type="AlphaFoldDB" id="F6S014"/>
<name>F6S014_CIOIN</name>
<evidence type="ECO:0000256" key="4">
    <source>
        <dbReference type="ARBA" id="ARBA00022843"/>
    </source>
</evidence>
<protein>
    <recommendedName>
        <fullName evidence="10">Ribosomal L1 domain-containing protein 1</fullName>
    </recommendedName>
</protein>
<keyword evidence="12" id="KW-1185">Reference proteome</keyword>
<evidence type="ECO:0000256" key="9">
    <source>
        <dbReference type="ARBA" id="ARBA00061550"/>
    </source>
</evidence>
<dbReference type="Gene3D" id="3.30.190.20">
    <property type="match status" value="1"/>
</dbReference>
<keyword evidence="6" id="KW-0175">Coiled coil</keyword>
<dbReference type="FunCoup" id="F6S014">
    <property type="interactions" value="4"/>
</dbReference>
<evidence type="ECO:0000256" key="3">
    <source>
        <dbReference type="ARBA" id="ARBA00022553"/>
    </source>
</evidence>
<comment type="similarity">
    <text evidence="9">Belongs to the universal ribosomal protein uL1 family. Highly divergent.</text>
</comment>
<reference evidence="11" key="3">
    <citation type="submission" date="2025-09" db="UniProtKB">
        <authorList>
            <consortium name="Ensembl"/>
        </authorList>
    </citation>
    <scope>IDENTIFICATION</scope>
</reference>
<reference evidence="11" key="2">
    <citation type="submission" date="2025-08" db="UniProtKB">
        <authorList>
            <consortium name="Ensembl"/>
        </authorList>
    </citation>
    <scope>IDENTIFICATION</scope>
</reference>
<dbReference type="OMA" id="KKDTIRH"/>
<dbReference type="InterPro" id="IPR023674">
    <property type="entry name" value="Ribosomal_uL1-like"/>
</dbReference>
<evidence type="ECO:0000313" key="12">
    <source>
        <dbReference type="Proteomes" id="UP000008144"/>
    </source>
</evidence>
<evidence type="ECO:0000256" key="8">
    <source>
        <dbReference type="ARBA" id="ARBA00054167"/>
    </source>
</evidence>
<keyword evidence="5" id="KW-0007">Acetylation</keyword>
<dbReference type="Gene3D" id="3.40.50.790">
    <property type="match status" value="1"/>
</dbReference>
<dbReference type="InParanoid" id="F6S014"/>
<organism evidence="11 12">
    <name type="scientific">Ciona intestinalis</name>
    <name type="common">Transparent sea squirt</name>
    <name type="synonym">Ascidia intestinalis</name>
    <dbReference type="NCBI Taxonomy" id="7719"/>
    <lineage>
        <taxon>Eukaryota</taxon>
        <taxon>Metazoa</taxon>
        <taxon>Chordata</taxon>
        <taxon>Tunicata</taxon>
        <taxon>Ascidiacea</taxon>
        <taxon>Phlebobranchia</taxon>
        <taxon>Cionidae</taxon>
        <taxon>Ciona</taxon>
    </lineage>
</organism>
<dbReference type="InterPro" id="IPR028364">
    <property type="entry name" value="Ribosomal_uL1/biogenesis"/>
</dbReference>
<dbReference type="FunFam" id="3.40.50.790:FF:000004">
    <property type="entry name" value="Ribosomal L1 domain-containing 1-like 1"/>
    <property type="match status" value="1"/>
</dbReference>
<dbReference type="GeneTree" id="ENSGT00440000038603"/>
<dbReference type="GO" id="GO:0003723">
    <property type="term" value="F:RNA binding"/>
    <property type="evidence" value="ECO:0000318"/>
    <property type="project" value="GO_Central"/>
</dbReference>
<evidence type="ECO:0000313" key="11">
    <source>
        <dbReference type="Ensembl" id="ENSCINP00000022396.2"/>
    </source>
</evidence>
<dbReference type="InterPro" id="IPR016095">
    <property type="entry name" value="Ribosomal_uL1_3-a/b-sand"/>
</dbReference>
<evidence type="ECO:0000256" key="5">
    <source>
        <dbReference type="ARBA" id="ARBA00022990"/>
    </source>
</evidence>
<dbReference type="Proteomes" id="UP000008144">
    <property type="component" value="Unassembled WGS sequence"/>
</dbReference>
<keyword evidence="2" id="KW-1017">Isopeptide bond</keyword>
<accession>F6S014</accession>
<keyword evidence="7" id="KW-0539">Nucleus</keyword>
<keyword evidence="3" id="KW-0597">Phosphoprotein</keyword>
<dbReference type="Pfam" id="PF00687">
    <property type="entry name" value="Ribosomal_L1"/>
    <property type="match status" value="1"/>
</dbReference>
<dbReference type="STRING" id="7719.ENSCINP00000022396"/>